<evidence type="ECO:0000256" key="2">
    <source>
        <dbReference type="PROSITE-ProRule" id="PRU00035"/>
    </source>
</evidence>
<reference evidence="4" key="1">
    <citation type="submission" date="2019-03" db="EMBL/GenBank/DDBJ databases">
        <title>Long read genome sequence of the mycoparasitic Pythium oligandrum ATCC 38472 isolated from sugarbeet rhizosphere.</title>
        <authorList>
            <person name="Gaulin E."/>
        </authorList>
    </citation>
    <scope>NUCLEOTIDE SEQUENCE</scope>
    <source>
        <strain evidence="4">ATCC 38472_TT</strain>
    </source>
</reference>
<dbReference type="Pfam" id="PF00439">
    <property type="entry name" value="Bromodomain"/>
    <property type="match status" value="1"/>
</dbReference>
<feature type="domain" description="Bromo" evidence="3">
    <location>
        <begin position="18"/>
        <end position="90"/>
    </location>
</feature>
<gene>
    <name evidence="4" type="ORF">Poli38472_011594</name>
</gene>
<dbReference type="PRINTS" id="PR00503">
    <property type="entry name" value="BROMODOMAIN"/>
</dbReference>
<evidence type="ECO:0000313" key="5">
    <source>
        <dbReference type="Proteomes" id="UP000794436"/>
    </source>
</evidence>
<dbReference type="InterPro" id="IPR001487">
    <property type="entry name" value="Bromodomain"/>
</dbReference>
<dbReference type="SMART" id="SM00297">
    <property type="entry name" value="BROMO"/>
    <property type="match status" value="1"/>
</dbReference>
<evidence type="ECO:0000256" key="1">
    <source>
        <dbReference type="ARBA" id="ARBA00023117"/>
    </source>
</evidence>
<name>A0A8K1CKF9_PYTOL</name>
<dbReference type="PROSITE" id="PS00633">
    <property type="entry name" value="BROMODOMAIN_1"/>
    <property type="match status" value="1"/>
</dbReference>
<dbReference type="SUPFAM" id="SSF47370">
    <property type="entry name" value="Bromodomain"/>
    <property type="match status" value="1"/>
</dbReference>
<protein>
    <recommendedName>
        <fullName evidence="3">Bromo domain-containing protein</fullName>
    </recommendedName>
</protein>
<sequence>MMEEVLYRKCMRLHERLAAHELSYPFLEPVDPVVMNLPTYFDIIQSPMDLSTMYTKLTTGQYDSPDDYRDDMVLMFENAIEFNKGDTHEDSVGEMAKRLLAYGMHEWERTFSEDATTDWQQVTLEQVEDQLMERARDAKMIQRWKQDSFVVRMNREKREQRQAMRDAAMDPQNA</sequence>
<dbReference type="Proteomes" id="UP000794436">
    <property type="component" value="Unassembled WGS sequence"/>
</dbReference>
<dbReference type="InterPro" id="IPR036427">
    <property type="entry name" value="Bromodomain-like_sf"/>
</dbReference>
<evidence type="ECO:0000259" key="3">
    <source>
        <dbReference type="PROSITE" id="PS50014"/>
    </source>
</evidence>
<proteinExistence type="predicted"/>
<keyword evidence="1 2" id="KW-0103">Bromodomain</keyword>
<dbReference type="EMBL" id="SPLM01000039">
    <property type="protein sequence ID" value="TMW64714.1"/>
    <property type="molecule type" value="Genomic_DNA"/>
</dbReference>
<dbReference type="AlphaFoldDB" id="A0A8K1CKF9"/>
<dbReference type="PANTHER" id="PTHR45926">
    <property type="entry name" value="OSJNBA0053K19.4 PROTEIN"/>
    <property type="match status" value="1"/>
</dbReference>
<accession>A0A8K1CKF9</accession>
<dbReference type="OrthoDB" id="21449at2759"/>
<comment type="caution">
    <text evidence="4">The sequence shown here is derived from an EMBL/GenBank/DDBJ whole genome shotgun (WGS) entry which is preliminary data.</text>
</comment>
<dbReference type="Gene3D" id="1.20.920.10">
    <property type="entry name" value="Bromodomain-like"/>
    <property type="match status" value="1"/>
</dbReference>
<keyword evidence="5" id="KW-1185">Reference proteome</keyword>
<dbReference type="InterPro" id="IPR018359">
    <property type="entry name" value="Bromodomain_CS"/>
</dbReference>
<dbReference type="PROSITE" id="PS50014">
    <property type="entry name" value="BROMODOMAIN_2"/>
    <property type="match status" value="1"/>
</dbReference>
<organism evidence="4 5">
    <name type="scientific">Pythium oligandrum</name>
    <name type="common">Mycoparasitic fungus</name>
    <dbReference type="NCBI Taxonomy" id="41045"/>
    <lineage>
        <taxon>Eukaryota</taxon>
        <taxon>Sar</taxon>
        <taxon>Stramenopiles</taxon>
        <taxon>Oomycota</taxon>
        <taxon>Peronosporomycetes</taxon>
        <taxon>Pythiales</taxon>
        <taxon>Pythiaceae</taxon>
        <taxon>Pythium</taxon>
    </lineage>
</organism>
<evidence type="ECO:0000313" key="4">
    <source>
        <dbReference type="EMBL" id="TMW64714.1"/>
    </source>
</evidence>